<name>A0A4Z2GX87_9TELE</name>
<keyword evidence="2" id="KW-1185">Reference proteome</keyword>
<dbReference type="EMBL" id="SRLO01000384">
    <property type="protein sequence ID" value="TNN58267.1"/>
    <property type="molecule type" value="Genomic_DNA"/>
</dbReference>
<comment type="caution">
    <text evidence="1">The sequence shown here is derived from an EMBL/GenBank/DDBJ whole genome shotgun (WGS) entry which is preliminary data.</text>
</comment>
<organism evidence="1 2">
    <name type="scientific">Liparis tanakae</name>
    <name type="common">Tanaka's snailfish</name>
    <dbReference type="NCBI Taxonomy" id="230148"/>
    <lineage>
        <taxon>Eukaryota</taxon>
        <taxon>Metazoa</taxon>
        <taxon>Chordata</taxon>
        <taxon>Craniata</taxon>
        <taxon>Vertebrata</taxon>
        <taxon>Euteleostomi</taxon>
        <taxon>Actinopterygii</taxon>
        <taxon>Neopterygii</taxon>
        <taxon>Teleostei</taxon>
        <taxon>Neoteleostei</taxon>
        <taxon>Acanthomorphata</taxon>
        <taxon>Eupercaria</taxon>
        <taxon>Perciformes</taxon>
        <taxon>Cottioidei</taxon>
        <taxon>Cottales</taxon>
        <taxon>Liparidae</taxon>
        <taxon>Liparis</taxon>
    </lineage>
</organism>
<dbReference type="AlphaFoldDB" id="A0A4Z2GX87"/>
<evidence type="ECO:0000313" key="2">
    <source>
        <dbReference type="Proteomes" id="UP000314294"/>
    </source>
</evidence>
<protein>
    <submittedName>
        <fullName evidence="1">Uncharacterized protein</fullName>
    </submittedName>
</protein>
<reference evidence="1 2" key="1">
    <citation type="submission" date="2019-03" db="EMBL/GenBank/DDBJ databases">
        <title>First draft genome of Liparis tanakae, snailfish: a comprehensive survey of snailfish specific genes.</title>
        <authorList>
            <person name="Kim W."/>
            <person name="Song I."/>
            <person name="Jeong J.-H."/>
            <person name="Kim D."/>
            <person name="Kim S."/>
            <person name="Ryu S."/>
            <person name="Song J.Y."/>
            <person name="Lee S.K."/>
        </authorList>
    </citation>
    <scope>NUCLEOTIDE SEQUENCE [LARGE SCALE GENOMIC DNA]</scope>
    <source>
        <tissue evidence="1">Muscle</tissue>
    </source>
</reference>
<gene>
    <name evidence="1" type="ORF">EYF80_031507</name>
</gene>
<dbReference type="Proteomes" id="UP000314294">
    <property type="component" value="Unassembled WGS sequence"/>
</dbReference>
<sequence length="99" mass="11263">MGKGRHQTLLGTNRTQGRLLSGTEVISVDSRPDPCWLSTSGNTTEARNLKLKQKYTGPFIKPCHGEERERRKGDSEMTISLFLSSFTRKISEITCWQEF</sequence>
<proteinExistence type="predicted"/>
<evidence type="ECO:0000313" key="1">
    <source>
        <dbReference type="EMBL" id="TNN58267.1"/>
    </source>
</evidence>
<accession>A0A4Z2GX87</accession>